<dbReference type="AlphaFoldDB" id="A0A445GWL3"/>
<dbReference type="InterPro" id="IPR012337">
    <property type="entry name" value="RNaseH-like_sf"/>
</dbReference>
<dbReference type="InterPro" id="IPR036397">
    <property type="entry name" value="RNaseH_sf"/>
</dbReference>
<dbReference type="Proteomes" id="UP000289340">
    <property type="component" value="Chromosome 15"/>
</dbReference>
<dbReference type="PROSITE" id="PS50994">
    <property type="entry name" value="INTEGRASE"/>
    <property type="match status" value="1"/>
</dbReference>
<dbReference type="PANTHER" id="PTHR45835">
    <property type="entry name" value="YALI0A06105P"/>
    <property type="match status" value="1"/>
</dbReference>
<feature type="domain" description="Integrase catalytic" evidence="1">
    <location>
        <begin position="1"/>
        <end position="110"/>
    </location>
</feature>
<dbReference type="InterPro" id="IPR001584">
    <property type="entry name" value="Integrase_cat-core"/>
</dbReference>
<dbReference type="EMBL" id="QZWG01000015">
    <property type="protein sequence ID" value="RZB65708.1"/>
    <property type="molecule type" value="Genomic_DNA"/>
</dbReference>
<protein>
    <submittedName>
        <fullName evidence="2">Transposon Ty3-I Gag-Pol polyprotein</fullName>
    </submittedName>
</protein>
<comment type="caution">
    <text evidence="2">The sequence shown here is derived from an EMBL/GenBank/DDBJ whole genome shotgun (WGS) entry which is preliminary data.</text>
</comment>
<dbReference type="SUPFAM" id="SSF53098">
    <property type="entry name" value="Ribonuclease H-like"/>
    <property type="match status" value="1"/>
</dbReference>
<reference evidence="2 3" key="1">
    <citation type="submission" date="2018-09" db="EMBL/GenBank/DDBJ databases">
        <title>A high-quality reference genome of wild soybean provides a powerful tool to mine soybean genomes.</title>
        <authorList>
            <person name="Xie M."/>
            <person name="Chung C.Y.L."/>
            <person name="Li M.-W."/>
            <person name="Wong F.-L."/>
            <person name="Chan T.-F."/>
            <person name="Lam H.-M."/>
        </authorList>
    </citation>
    <scope>NUCLEOTIDE SEQUENCE [LARGE SCALE GENOMIC DNA]</scope>
    <source>
        <strain evidence="3">cv. W05</strain>
        <tissue evidence="2">Hypocotyl of etiolated seedlings</tissue>
    </source>
</reference>
<dbReference type="Gene3D" id="3.30.420.10">
    <property type="entry name" value="Ribonuclease H-like superfamily/Ribonuclease H"/>
    <property type="match status" value="1"/>
</dbReference>
<dbReference type="InterPro" id="IPR056924">
    <property type="entry name" value="SH3_Tf2-1"/>
</dbReference>
<proteinExistence type="predicted"/>
<dbReference type="PANTHER" id="PTHR45835:SF99">
    <property type="entry name" value="CHROMO DOMAIN-CONTAINING PROTEIN-RELATED"/>
    <property type="match status" value="1"/>
</dbReference>
<keyword evidence="3" id="KW-1185">Reference proteome</keyword>
<accession>A0A445GWL3</accession>
<evidence type="ECO:0000259" key="1">
    <source>
        <dbReference type="PROSITE" id="PS50994"/>
    </source>
</evidence>
<organism evidence="2 3">
    <name type="scientific">Glycine soja</name>
    <name type="common">Wild soybean</name>
    <dbReference type="NCBI Taxonomy" id="3848"/>
    <lineage>
        <taxon>Eukaryota</taxon>
        <taxon>Viridiplantae</taxon>
        <taxon>Streptophyta</taxon>
        <taxon>Embryophyta</taxon>
        <taxon>Tracheophyta</taxon>
        <taxon>Spermatophyta</taxon>
        <taxon>Magnoliopsida</taxon>
        <taxon>eudicotyledons</taxon>
        <taxon>Gunneridae</taxon>
        <taxon>Pentapetalae</taxon>
        <taxon>rosids</taxon>
        <taxon>fabids</taxon>
        <taxon>Fabales</taxon>
        <taxon>Fabaceae</taxon>
        <taxon>Papilionoideae</taxon>
        <taxon>50 kb inversion clade</taxon>
        <taxon>NPAAA clade</taxon>
        <taxon>indigoferoid/millettioid clade</taxon>
        <taxon>Phaseoleae</taxon>
        <taxon>Glycine</taxon>
        <taxon>Glycine subgen. Soja</taxon>
    </lineage>
</organism>
<evidence type="ECO:0000313" key="2">
    <source>
        <dbReference type="EMBL" id="RZB65708.1"/>
    </source>
</evidence>
<dbReference type="GO" id="GO:0015074">
    <property type="term" value="P:DNA integration"/>
    <property type="evidence" value="ECO:0007669"/>
    <property type="project" value="InterPro"/>
</dbReference>
<evidence type="ECO:0000313" key="3">
    <source>
        <dbReference type="Proteomes" id="UP000289340"/>
    </source>
</evidence>
<gene>
    <name evidence="2" type="ORF">D0Y65_041675</name>
</gene>
<dbReference type="Pfam" id="PF24626">
    <property type="entry name" value="SH3_Tf2-1"/>
    <property type="match status" value="1"/>
</dbReference>
<name>A0A445GWL3_GLYSO</name>
<sequence length="284" mass="32382">MDFVSSLPKTSRGHDAVCVIVDRLTKSAHFIPVNMKYRMEKLVELYIKEVVRLHGIPSSIVSDRDPRFTSRFWASLHEALGTKLKLSSAYHPQTDGQTERTIQTLEDLLRACIIEQQALYGRKCKTPICWYDDGEAVLLGPEMLQQITEQVKLIREKIKASQDRQKSYYDRRRKPLDFQEGEHVFLKVSPVTGVGRALKPRKLMPKYLGSYQILKKVGPVAYQIALPPSLSNLHLVFHVLRLCNSSLASGNRLPRLCNRLPEMKSLEIPLLLTCSGYETHCVPP</sequence>
<dbReference type="GO" id="GO:0003676">
    <property type="term" value="F:nucleic acid binding"/>
    <property type="evidence" value="ECO:0007669"/>
    <property type="project" value="InterPro"/>
</dbReference>